<proteinExistence type="predicted"/>
<keyword evidence="2" id="KW-1185">Reference proteome</keyword>
<evidence type="ECO:0000313" key="2">
    <source>
        <dbReference type="Proteomes" id="UP001589536"/>
    </source>
</evidence>
<reference evidence="1 2" key="1">
    <citation type="submission" date="2024-09" db="EMBL/GenBank/DDBJ databases">
        <authorList>
            <person name="Sun Q."/>
            <person name="Mori K."/>
        </authorList>
    </citation>
    <scope>NUCLEOTIDE SEQUENCE [LARGE SCALE GENOMIC DNA]</scope>
    <source>
        <strain evidence="1 2">JCM 13519</strain>
    </source>
</reference>
<comment type="caution">
    <text evidence="1">The sequence shown here is derived from an EMBL/GenBank/DDBJ whole genome shotgun (WGS) entry which is preliminary data.</text>
</comment>
<organism evidence="1 2">
    <name type="scientific">Arthrobacter methylotrophus</name>
    <dbReference type="NCBI Taxonomy" id="121291"/>
    <lineage>
        <taxon>Bacteria</taxon>
        <taxon>Bacillati</taxon>
        <taxon>Actinomycetota</taxon>
        <taxon>Actinomycetes</taxon>
        <taxon>Micrococcales</taxon>
        <taxon>Micrococcaceae</taxon>
        <taxon>Arthrobacter</taxon>
    </lineage>
</organism>
<gene>
    <name evidence="1" type="ORF">ACFFPI_07475</name>
</gene>
<accession>A0ABV5UR76</accession>
<dbReference type="EMBL" id="JBHMBH010000019">
    <property type="protein sequence ID" value="MFB9713995.1"/>
    <property type="molecule type" value="Genomic_DNA"/>
</dbReference>
<protein>
    <submittedName>
        <fullName evidence="1">Uncharacterized protein</fullName>
    </submittedName>
</protein>
<dbReference type="RefSeq" id="WP_345042638.1">
    <property type="nucleotide sequence ID" value="NZ_BAABED010000001.1"/>
</dbReference>
<dbReference type="Proteomes" id="UP001589536">
    <property type="component" value="Unassembled WGS sequence"/>
</dbReference>
<evidence type="ECO:0000313" key="1">
    <source>
        <dbReference type="EMBL" id="MFB9713995.1"/>
    </source>
</evidence>
<sequence>MSIEITDLTALVGDTAGFELTAPAEAVTAAIRQVEAEHPGYSHSYSTEIRCNAWGCGRFMEIKVGKGHNNAAAEAFAVHRAERVDALLAEWFPAPEDEDLGN</sequence>
<name>A0ABV5UR76_9MICC</name>